<name>A0AAW1KHB7_POPJA</name>
<evidence type="ECO:0000313" key="1">
    <source>
        <dbReference type="EMBL" id="KAK9717994.1"/>
    </source>
</evidence>
<dbReference type="EMBL" id="JASPKY010000233">
    <property type="protein sequence ID" value="KAK9717994.1"/>
    <property type="molecule type" value="Genomic_DNA"/>
</dbReference>
<evidence type="ECO:0000313" key="2">
    <source>
        <dbReference type="Proteomes" id="UP001458880"/>
    </source>
</evidence>
<gene>
    <name evidence="1" type="ORF">QE152_g23436</name>
</gene>
<keyword evidence="2" id="KW-1185">Reference proteome</keyword>
<accession>A0AAW1KHB7</accession>
<dbReference type="Proteomes" id="UP001458880">
    <property type="component" value="Unassembled WGS sequence"/>
</dbReference>
<proteinExistence type="predicted"/>
<reference evidence="1 2" key="1">
    <citation type="journal article" date="2024" name="BMC Genomics">
        <title>De novo assembly and annotation of Popillia japonica's genome with initial clues to its potential as an invasive pest.</title>
        <authorList>
            <person name="Cucini C."/>
            <person name="Boschi S."/>
            <person name="Funari R."/>
            <person name="Cardaioli E."/>
            <person name="Iannotti N."/>
            <person name="Marturano G."/>
            <person name="Paoli F."/>
            <person name="Bruttini M."/>
            <person name="Carapelli A."/>
            <person name="Frati F."/>
            <person name="Nardi F."/>
        </authorList>
    </citation>
    <scope>NUCLEOTIDE SEQUENCE [LARGE SCALE GENOMIC DNA]</scope>
    <source>
        <strain evidence="1">DMR45628</strain>
    </source>
</reference>
<organism evidence="1 2">
    <name type="scientific">Popillia japonica</name>
    <name type="common">Japanese beetle</name>
    <dbReference type="NCBI Taxonomy" id="7064"/>
    <lineage>
        <taxon>Eukaryota</taxon>
        <taxon>Metazoa</taxon>
        <taxon>Ecdysozoa</taxon>
        <taxon>Arthropoda</taxon>
        <taxon>Hexapoda</taxon>
        <taxon>Insecta</taxon>
        <taxon>Pterygota</taxon>
        <taxon>Neoptera</taxon>
        <taxon>Endopterygota</taxon>
        <taxon>Coleoptera</taxon>
        <taxon>Polyphaga</taxon>
        <taxon>Scarabaeiformia</taxon>
        <taxon>Scarabaeidae</taxon>
        <taxon>Rutelinae</taxon>
        <taxon>Popillia</taxon>
    </lineage>
</organism>
<comment type="caution">
    <text evidence="1">The sequence shown here is derived from an EMBL/GenBank/DDBJ whole genome shotgun (WGS) entry which is preliminary data.</text>
</comment>
<protein>
    <submittedName>
        <fullName evidence="1">Uncharacterized protein</fullName>
    </submittedName>
</protein>
<dbReference type="AlphaFoldDB" id="A0AAW1KHB7"/>
<sequence>MTYDQTQTGRKQQRVNYSGTMSRERISQCLSQNLRYNRRKLVLESALVGSLSSRSSDASVAEWTTISRQVIDHCVGVMPHGDRNEEEPYDALPFIIAVSFKTDCRRHGAYYYGHRVIARHPTT</sequence>